<keyword evidence="1" id="KW-0614">Plasmid</keyword>
<dbReference type="AlphaFoldDB" id="A0A3E1IG59"/>
<reference evidence="1" key="1">
    <citation type="submission" date="2022-05" db="EMBL/GenBank/DDBJ databases">
        <title>Megaplasmid of Vibrio parahaemolyticus.</title>
        <authorList>
            <person name="Strauch E."/>
            <person name="Borowiak M."/>
        </authorList>
    </citation>
    <scope>NUCLEOTIDE SEQUENCE</scope>
    <source>
        <strain evidence="1">16-VB00198</strain>
        <plasmid evidence="1">pVP-16-VB00198-1</plasmid>
    </source>
</reference>
<sequence length="90" mass="10533">MNEPHKVIAKQYLQKIKAFKTYECNPEDPMSNSHLSWMLHVISCEIYDPAQESETKMNRWLGYVQGVMVAKGMIQVNEERDRTRAIFNGK</sequence>
<geneLocation type="plasmid" evidence="1 2">
    <name>pVP-16-VB00198-1</name>
</geneLocation>
<dbReference type="EMBL" id="CP097357">
    <property type="protein sequence ID" value="UYV30233.1"/>
    <property type="molecule type" value="Genomic_DNA"/>
</dbReference>
<dbReference type="Proteomes" id="UP001163036">
    <property type="component" value="Plasmid pVP-16-VB00198-1"/>
</dbReference>
<name>A0A3E1IG59_VIBPH</name>
<evidence type="ECO:0000313" key="1">
    <source>
        <dbReference type="EMBL" id="UYV30233.1"/>
    </source>
</evidence>
<evidence type="ECO:0000313" key="2">
    <source>
        <dbReference type="Proteomes" id="UP001163036"/>
    </source>
</evidence>
<protein>
    <submittedName>
        <fullName evidence="1">Uncharacterized protein</fullName>
    </submittedName>
</protein>
<proteinExistence type="predicted"/>
<organism evidence="1 2">
    <name type="scientific">Vibrio parahaemolyticus</name>
    <dbReference type="NCBI Taxonomy" id="670"/>
    <lineage>
        <taxon>Bacteria</taxon>
        <taxon>Pseudomonadati</taxon>
        <taxon>Pseudomonadota</taxon>
        <taxon>Gammaproteobacteria</taxon>
        <taxon>Vibrionales</taxon>
        <taxon>Vibrionaceae</taxon>
        <taxon>Vibrio</taxon>
    </lineage>
</organism>
<dbReference type="RefSeq" id="WP_021485429.1">
    <property type="nucleotide sequence ID" value="NZ_CP062152.1"/>
</dbReference>
<gene>
    <name evidence="1" type="ORF">M5598_24590</name>
</gene>
<accession>A0A3E1IG59</accession>